<keyword evidence="3" id="KW-1185">Reference proteome</keyword>
<dbReference type="InterPro" id="IPR022183">
    <property type="entry name" value="DUF3710"/>
</dbReference>
<comment type="caution">
    <text evidence="2">The sequence shown here is derived from an EMBL/GenBank/DDBJ whole genome shotgun (WGS) entry which is preliminary data.</text>
</comment>
<feature type="compositionally biased region" description="Acidic residues" evidence="1">
    <location>
        <begin position="22"/>
        <end position="38"/>
    </location>
</feature>
<dbReference type="EMBL" id="JBHSRD010000002">
    <property type="protein sequence ID" value="MFC6005706.1"/>
    <property type="molecule type" value="Genomic_DNA"/>
</dbReference>
<gene>
    <name evidence="2" type="ORF">ACFQDO_01060</name>
</gene>
<sequence>MSLFKRRKDADPDVDTARDVDVDSDVDSDVDTPADADLAEGGPASDVTPDRAATFDRSGGPLDRSEVEDAEGRLELGSLWLPMLEGIELQLQMEEATGQVTGAFVVLEDAAVQIQAFAAPRSEGIWSEVCAEIAAGITEQGGTADPGYGRFGRELLARVPATQPDGKVGFQPLRFTGVDGPRWLLRAVFHGRAAIEPQAEVTAALEALVAGVVVDRGVEPMGPRELLPLRLPTGDDVEGGPADGEPEDGSQAPAQESIAANEPPKSYDDLAPFRRGPEITERR</sequence>
<name>A0ABW1J8Y9_9ACTN</name>
<evidence type="ECO:0000256" key="1">
    <source>
        <dbReference type="SAM" id="MobiDB-lite"/>
    </source>
</evidence>
<reference evidence="3" key="1">
    <citation type="journal article" date="2019" name="Int. J. Syst. Evol. Microbiol.">
        <title>The Global Catalogue of Microorganisms (GCM) 10K type strain sequencing project: providing services to taxonomists for standard genome sequencing and annotation.</title>
        <authorList>
            <consortium name="The Broad Institute Genomics Platform"/>
            <consortium name="The Broad Institute Genome Sequencing Center for Infectious Disease"/>
            <person name="Wu L."/>
            <person name="Ma J."/>
        </authorList>
    </citation>
    <scope>NUCLEOTIDE SEQUENCE [LARGE SCALE GENOMIC DNA]</scope>
    <source>
        <strain evidence="3">KACC 14249</strain>
    </source>
</reference>
<evidence type="ECO:0000313" key="3">
    <source>
        <dbReference type="Proteomes" id="UP001596189"/>
    </source>
</evidence>
<protein>
    <submittedName>
        <fullName evidence="2">DUF3710 domain-containing protein</fullName>
    </submittedName>
</protein>
<dbReference type="Pfam" id="PF12502">
    <property type="entry name" value="DUF3710"/>
    <property type="match status" value="1"/>
</dbReference>
<dbReference type="Proteomes" id="UP001596189">
    <property type="component" value="Unassembled WGS sequence"/>
</dbReference>
<feature type="region of interest" description="Disordered" evidence="1">
    <location>
        <begin position="223"/>
        <end position="283"/>
    </location>
</feature>
<accession>A0ABW1J8Y9</accession>
<organism evidence="2 3">
    <name type="scientific">Angustibacter luteus</name>
    <dbReference type="NCBI Taxonomy" id="658456"/>
    <lineage>
        <taxon>Bacteria</taxon>
        <taxon>Bacillati</taxon>
        <taxon>Actinomycetota</taxon>
        <taxon>Actinomycetes</taxon>
        <taxon>Kineosporiales</taxon>
        <taxon>Kineosporiaceae</taxon>
    </lineage>
</organism>
<proteinExistence type="predicted"/>
<feature type="region of interest" description="Disordered" evidence="1">
    <location>
        <begin position="1"/>
        <end position="68"/>
    </location>
</feature>
<dbReference type="RefSeq" id="WP_345716584.1">
    <property type="nucleotide sequence ID" value="NZ_BAABFP010000005.1"/>
</dbReference>
<feature type="compositionally biased region" description="Basic and acidic residues" evidence="1">
    <location>
        <begin position="8"/>
        <end position="21"/>
    </location>
</feature>
<evidence type="ECO:0000313" key="2">
    <source>
        <dbReference type="EMBL" id="MFC6005706.1"/>
    </source>
</evidence>
<feature type="compositionally biased region" description="Basic and acidic residues" evidence="1">
    <location>
        <begin position="265"/>
        <end position="283"/>
    </location>
</feature>